<keyword evidence="3" id="KW-1185">Reference proteome</keyword>
<proteinExistence type="predicted"/>
<feature type="domain" description="DUF8042" evidence="1">
    <location>
        <begin position="11"/>
        <end position="109"/>
    </location>
</feature>
<evidence type="ECO:0000259" key="1">
    <source>
        <dbReference type="Pfam" id="PF26154"/>
    </source>
</evidence>
<organism evidence="2 3">
    <name type="scientific">Oceanobacillus jeddahense</name>
    <dbReference type="NCBI Taxonomy" id="1462527"/>
    <lineage>
        <taxon>Bacteria</taxon>
        <taxon>Bacillati</taxon>
        <taxon>Bacillota</taxon>
        <taxon>Bacilli</taxon>
        <taxon>Bacillales</taxon>
        <taxon>Bacillaceae</taxon>
        <taxon>Oceanobacillus</taxon>
    </lineage>
</organism>
<dbReference type="SUPFAM" id="SSF56059">
    <property type="entry name" value="Glutathione synthetase ATP-binding domain-like"/>
    <property type="match status" value="2"/>
</dbReference>
<dbReference type="Pfam" id="PF26154">
    <property type="entry name" value="DUF8042"/>
    <property type="match status" value="1"/>
</dbReference>
<evidence type="ECO:0000313" key="2">
    <source>
        <dbReference type="EMBL" id="UUI02305.1"/>
    </source>
</evidence>
<protein>
    <submittedName>
        <fullName evidence="2">YheC/YheD family protein</fullName>
    </submittedName>
</protein>
<dbReference type="Gene3D" id="3.30.470.20">
    <property type="entry name" value="ATP-grasp fold, B domain"/>
    <property type="match status" value="2"/>
</dbReference>
<reference evidence="2" key="1">
    <citation type="submission" date="2022-07" db="EMBL/GenBank/DDBJ databases">
        <title>FELIX.</title>
        <authorList>
            <person name="Wan K.H."/>
            <person name="Park S."/>
            <person name="Lawrence Q."/>
            <person name="Eichenberger J.P."/>
            <person name="Booth B.W."/>
            <person name="Piaggio A.J."/>
            <person name="Chandler J.C."/>
            <person name="Franklin A.B."/>
            <person name="Celniker S.E."/>
        </authorList>
    </citation>
    <scope>NUCLEOTIDE SEQUENCE</scope>
    <source>
        <strain evidence="2">QA-1986 374</strain>
    </source>
</reference>
<name>A0ABY5JR78_9BACI</name>
<sequence>MSKIKEKENFQILNIISTLIEATEHFLQLIKQKEMSQSIYIFNSIVEGIGSIENVINQSQSIDEKKDKEKIQKSLLLIAQEMEKEKLIKVSEITQFSLLPQLRRWKKRYEVYELDVSKERITIGVYISSTNPINTQPSSRINALLEEGKKQNASLVFFCSDDINFKTKKINGTVFQNGSWQQVPVSFPEVVYNVETTARRQQNQIEKKLRKEIPFTNFGVGNKYYFPDKLIRNRKYAELLAPFRLIKNESTVYHFLEKNNKAVIKPILGRQGLSVFLVEKKGGHYSIQKGKKERVLGQKKFNEWVQAILAVKNNDYIIQHYIEARTKDGEPFDIRAHVQKNSEGKWQITKIYPRIGHRQSILSNISQGGRTEELETFLDVEFGDKGSQYAKDLKKLALDLIVYVDKLMDFSLSDMGIDLTIDKSGRFWMHEINNGPESRYHQQDWATNTIGYAIYIAKNGIYTTNEFQKRDKIRGEFNARTVRLPVAELDNESITIGMLVSEFEEDVLAVRCAYVAKYEGKQFYYFTPKDIDFDAMLIRGYFYEDKKWVPKVVRYPDVVYDRLRLLGIEEHKSVTQILGDYKSIYDEMDDIPFTNEFYGSPISKLEVYDKLQATGELDDFIIPYQKVTRTRDVLDYIERYGIVIIKPRVGTFAEDVHFVSKIDTGKYVVAEKENKKYYNELSLTTFLSKKIKAGDYLVQKYIETRTLEGNPFDIRVHLMKDGTGEWSIIKSFPRIGLNYATITRLRHGGYRGQLEGFVQRNFGEVNPEKIIANIDKYSYKTARVFESLFMENVAELAFDLAIDKEGNIFLIEVNVNKPGIATYEFEVAQHAIPYASYLAETYKKVEVGNDQE</sequence>
<dbReference type="PANTHER" id="PTHR21621">
    <property type="entry name" value="RIBOSOMAL PROTEIN S6 MODIFICATION PROTEIN"/>
    <property type="match status" value="1"/>
</dbReference>
<evidence type="ECO:0000313" key="3">
    <source>
        <dbReference type="Proteomes" id="UP001059773"/>
    </source>
</evidence>
<dbReference type="Pfam" id="PF14398">
    <property type="entry name" value="ATPgrasp_YheCD"/>
    <property type="match status" value="2"/>
</dbReference>
<dbReference type="InterPro" id="IPR058355">
    <property type="entry name" value="DUF8042"/>
</dbReference>
<gene>
    <name evidence="2" type="ORF">NP439_20050</name>
</gene>
<dbReference type="EMBL" id="CP101914">
    <property type="protein sequence ID" value="UUI02305.1"/>
    <property type="molecule type" value="Genomic_DNA"/>
</dbReference>
<dbReference type="RefSeq" id="WP_256707548.1">
    <property type="nucleotide sequence ID" value="NZ_CP101914.1"/>
</dbReference>
<dbReference type="PANTHER" id="PTHR21621:SF2">
    <property type="entry name" value="COENZYME GAMMA-F420-2:ALPHA-L-GLUTAMATE LIGASE"/>
    <property type="match status" value="1"/>
</dbReference>
<dbReference type="Proteomes" id="UP001059773">
    <property type="component" value="Chromosome"/>
</dbReference>
<accession>A0ABY5JR78</accession>
<dbReference type="InterPro" id="IPR026838">
    <property type="entry name" value="YheC/D"/>
</dbReference>